<dbReference type="AlphaFoldDB" id="A0A3G3IHX2"/>
<proteinExistence type="predicted"/>
<dbReference type="Pfam" id="PF07796">
    <property type="entry name" value="DUF1638"/>
    <property type="match status" value="1"/>
</dbReference>
<sequence>MTKGILGIIACPMLEDELLYGITNDPEEKNIFLIENKHCGSMKEKMERKGISFRMVTDNEVFNRAIDMEGYSILIKMNDLALHSEPKDLKDFIENEVREMNPFVDAIGLYYGLCGNYGWDMSEWARENGLKPVEMFRDNTGRICDDCVGVSVGGGARYLELEKTYTGMFYVIPAIAHNWRPFMAAGDSAKVIASMDKEMLEAMGIHDDDSYIKWMFDICGYKNMVKMDTGLEPDREEFDREFDDLCKIMDLKPITIADGWMTIQPAVDIYNRSKGFLSEPQLSN</sequence>
<dbReference type="RefSeq" id="WP_015504896.1">
    <property type="nucleotide sequence ID" value="NZ_CAYATU010000023.1"/>
</dbReference>
<dbReference type="GeneID" id="41321793"/>
<dbReference type="Proteomes" id="UP000273278">
    <property type="component" value="Chromosome"/>
</dbReference>
<reference evidence="2 3" key="1">
    <citation type="submission" date="2016-10" db="EMBL/GenBank/DDBJ databases">
        <title>Complete genome of the TMA-utilizing, human hosted archaeon Methanomethylophilus alvus Gen. nov, sp. nov., strain Mx-05, derived from a pure culture.</title>
        <authorList>
            <person name="Brugere J.-F."/>
            <person name="Ben Hania W."/>
            <person name="Chaudhary P.P."/>
            <person name="Gaci N."/>
            <person name="Borrel G."/>
            <person name="Cao Van Tuat L."/>
            <person name="Fardeau M.-L."/>
            <person name="Harris H.M.B."/>
            <person name="O'Toole P.W."/>
            <person name="Ollivier B."/>
        </authorList>
    </citation>
    <scope>NUCLEOTIDE SEQUENCE [LARGE SCALE GENOMIC DNA]</scope>
    <source>
        <strain evidence="2 3">Mx-05</strain>
    </source>
</reference>
<gene>
    <name evidence="2" type="ORF">BKD89_04965</name>
</gene>
<evidence type="ECO:0000259" key="1">
    <source>
        <dbReference type="Pfam" id="PF07796"/>
    </source>
</evidence>
<evidence type="ECO:0000313" key="3">
    <source>
        <dbReference type="Proteomes" id="UP000273278"/>
    </source>
</evidence>
<organism evidence="2 3">
    <name type="scientific">Methanomethylophilus alvi</name>
    <dbReference type="NCBI Taxonomy" id="1291540"/>
    <lineage>
        <taxon>Archaea</taxon>
        <taxon>Methanobacteriati</taxon>
        <taxon>Thermoplasmatota</taxon>
        <taxon>Thermoplasmata</taxon>
        <taxon>Methanomassiliicoccales</taxon>
        <taxon>Methanomethylophilaceae</taxon>
        <taxon>Methanomethylophilus</taxon>
    </lineage>
</organism>
<dbReference type="EMBL" id="CP017686">
    <property type="protein sequence ID" value="AYQ55154.1"/>
    <property type="molecule type" value="Genomic_DNA"/>
</dbReference>
<dbReference type="OMA" id="THEMIGY"/>
<name>A0A3G3IHX2_9ARCH</name>
<dbReference type="InterPro" id="IPR012437">
    <property type="entry name" value="DUF1638"/>
</dbReference>
<evidence type="ECO:0000313" key="2">
    <source>
        <dbReference type="EMBL" id="AYQ55154.1"/>
    </source>
</evidence>
<protein>
    <recommendedName>
        <fullName evidence="1">DUF1638 domain-containing protein</fullName>
    </recommendedName>
</protein>
<accession>A0A3G3IHX2</accession>
<feature type="domain" description="DUF1638" evidence="1">
    <location>
        <begin position="79"/>
        <end position="256"/>
    </location>
</feature>